<reference evidence="1 2" key="2">
    <citation type="journal article" date="2016" name="Genome Announc.">
        <title>Permanent Draft Genome Sequences for Two Variants of Frankia sp. Strain CpI1, the First Frankia Strain Isolated from Root Nodules of Comptonia peregrina.</title>
        <authorList>
            <person name="Oshone R."/>
            <person name="Hurst S.G.IV."/>
            <person name="Abebe-Akele F."/>
            <person name="Simpson S."/>
            <person name="Morris K."/>
            <person name="Thomas W.K."/>
            <person name="Tisa L.S."/>
        </authorList>
    </citation>
    <scope>NUCLEOTIDE SEQUENCE [LARGE SCALE GENOMIC DNA]</scope>
    <source>
        <strain evidence="2">CpI1-S</strain>
    </source>
</reference>
<evidence type="ECO:0000313" key="1">
    <source>
        <dbReference type="EMBL" id="KJE23724.1"/>
    </source>
</evidence>
<dbReference type="Proteomes" id="UP000032545">
    <property type="component" value="Unassembled WGS sequence"/>
</dbReference>
<accession>A0A0D8BIB3</accession>
<dbReference type="AlphaFoldDB" id="A0A0D8BIB3"/>
<gene>
    <name evidence="1" type="ORF">FF36_01909</name>
</gene>
<sequence length="135" mass="14855">MSPTDLFAHHPDLIDVGSRYPLARAAMTLQERINAEGAGRFDPTRSPAEQREAWQRALGMCQARDVIPDVFEGRPQALADGLLALRAKADDPTLLDDERQDFDWQSDGYADALLTFDAAVRPLLGSTATSTEEAR</sequence>
<dbReference type="RefSeq" id="WP_044884589.1">
    <property type="nucleotide sequence ID" value="NZ_JYFN01000011.1"/>
</dbReference>
<evidence type="ECO:0000313" key="2">
    <source>
        <dbReference type="Proteomes" id="UP000032545"/>
    </source>
</evidence>
<organism evidence="1 2">
    <name type="scientific">Frankia torreyi</name>
    <dbReference type="NCBI Taxonomy" id="1856"/>
    <lineage>
        <taxon>Bacteria</taxon>
        <taxon>Bacillati</taxon>
        <taxon>Actinomycetota</taxon>
        <taxon>Actinomycetes</taxon>
        <taxon>Frankiales</taxon>
        <taxon>Frankiaceae</taxon>
        <taxon>Frankia</taxon>
    </lineage>
</organism>
<proteinExistence type="predicted"/>
<name>A0A0D8BIB3_9ACTN</name>
<dbReference type="EMBL" id="JYFN01000011">
    <property type="protein sequence ID" value="KJE23724.1"/>
    <property type="molecule type" value="Genomic_DNA"/>
</dbReference>
<keyword evidence="2" id="KW-1185">Reference proteome</keyword>
<reference evidence="2" key="1">
    <citation type="submission" date="2015-02" db="EMBL/GenBank/DDBJ databases">
        <title>Draft Genome of Frankia sp. CpI1-S.</title>
        <authorList>
            <person name="Oshone R.T."/>
            <person name="Ngom M."/>
            <person name="Ghodhbane-Gtari F."/>
            <person name="Gtari M."/>
            <person name="Morris K."/>
            <person name="Thomas K."/>
            <person name="Sen A."/>
            <person name="Tisa L.S."/>
        </authorList>
    </citation>
    <scope>NUCLEOTIDE SEQUENCE [LARGE SCALE GENOMIC DNA]</scope>
    <source>
        <strain evidence="2">CpI1-S</strain>
    </source>
</reference>
<comment type="caution">
    <text evidence="1">The sequence shown here is derived from an EMBL/GenBank/DDBJ whole genome shotgun (WGS) entry which is preliminary data.</text>
</comment>
<protein>
    <submittedName>
        <fullName evidence="1">Uncharacterized protein</fullName>
    </submittedName>
</protein>
<dbReference type="PATRIC" id="fig|1502723.3.peg.638"/>